<organism evidence="9 10">
    <name type="scientific">Sphaeramia orbicularis</name>
    <name type="common">orbiculate cardinalfish</name>
    <dbReference type="NCBI Taxonomy" id="375764"/>
    <lineage>
        <taxon>Eukaryota</taxon>
        <taxon>Metazoa</taxon>
        <taxon>Chordata</taxon>
        <taxon>Craniata</taxon>
        <taxon>Vertebrata</taxon>
        <taxon>Euteleostomi</taxon>
        <taxon>Actinopterygii</taxon>
        <taxon>Neopterygii</taxon>
        <taxon>Teleostei</taxon>
        <taxon>Neoteleostei</taxon>
        <taxon>Acanthomorphata</taxon>
        <taxon>Gobiaria</taxon>
        <taxon>Kurtiformes</taxon>
        <taxon>Apogonoidei</taxon>
        <taxon>Apogonidae</taxon>
        <taxon>Apogoninae</taxon>
        <taxon>Sphaeramia</taxon>
    </lineage>
</organism>
<dbReference type="Proteomes" id="UP000472271">
    <property type="component" value="Chromosome 21"/>
</dbReference>
<evidence type="ECO:0000256" key="1">
    <source>
        <dbReference type="ARBA" id="ARBA00004141"/>
    </source>
</evidence>
<dbReference type="SUPFAM" id="SSF103473">
    <property type="entry name" value="MFS general substrate transporter"/>
    <property type="match status" value="1"/>
</dbReference>
<evidence type="ECO:0000256" key="4">
    <source>
        <dbReference type="ARBA" id="ARBA00022692"/>
    </source>
</evidence>
<dbReference type="CDD" id="cd17390">
    <property type="entry name" value="MFS_MFSD9"/>
    <property type="match status" value="1"/>
</dbReference>
<evidence type="ECO:0000256" key="5">
    <source>
        <dbReference type="ARBA" id="ARBA00022989"/>
    </source>
</evidence>
<dbReference type="InterPro" id="IPR001958">
    <property type="entry name" value="Tet-R_TetA/multi-R_MdtG-like"/>
</dbReference>
<evidence type="ECO:0000256" key="6">
    <source>
        <dbReference type="ARBA" id="ARBA00023136"/>
    </source>
</evidence>
<evidence type="ECO:0000256" key="2">
    <source>
        <dbReference type="ARBA" id="ARBA00008335"/>
    </source>
</evidence>
<dbReference type="GO" id="GO:0022857">
    <property type="term" value="F:transmembrane transporter activity"/>
    <property type="evidence" value="ECO:0007669"/>
    <property type="project" value="InterPro"/>
</dbReference>
<dbReference type="InterPro" id="IPR036259">
    <property type="entry name" value="MFS_trans_sf"/>
</dbReference>
<reference evidence="9" key="1">
    <citation type="submission" date="2019-06" db="EMBL/GenBank/DDBJ databases">
        <authorList>
            <consortium name="Wellcome Sanger Institute Data Sharing"/>
        </authorList>
    </citation>
    <scope>NUCLEOTIDE SEQUENCE [LARGE SCALE GENOMIC DNA]</scope>
</reference>
<dbReference type="InParanoid" id="A0A672ZDJ5"/>
<feature type="domain" description="Major facilitator superfamily (MFS) profile" evidence="8">
    <location>
        <begin position="1"/>
        <end position="454"/>
    </location>
</feature>
<evidence type="ECO:0000313" key="9">
    <source>
        <dbReference type="Ensembl" id="ENSSORP00005015421.1"/>
    </source>
</evidence>
<keyword evidence="4 7" id="KW-0812">Transmembrane</keyword>
<sequence>TGCCDSSECSSSKDLLSRTCVTNTFCATSECIQHHSYHSFLNVCCFLHHVKALGASPTVAGIVGSTYGILQLFSSTIVGSWSDVVGRRYSLLTCLLLSALGYSLLGMSTSIALFVLARIPVGLFKHSLSICRALLSDLVSESERPLVMGHFNAASSVGFILGPVVGGYLTEHEGGFYTSSFTCAAIFLLNAGLVWMLPWSETLLHCNGTNSSSNLSKDCHDNNLKRSIHNGSHTSNSHHRPGPRWREVSLLQPAWRQLCSVGSKILMVAYSDMWDLFLVRLLMAVAIMLYYSNFSLAMEERFLLKPKVTGYLISYSSTLGALAGFLVGPVTQVYENHMPALLLHSTVLTCSLIFLYAAAPSVWQVVLTSTFFAISTTIGRTCITDLELQRGGVQASGTLIGAGQSVTAVGRVLAPLLSGLAQEFSPCGPPSLGVVLALAAVGLLFIRIPKWDGRGKTKMRE</sequence>
<feature type="transmembrane region" description="Helical" evidence="7">
    <location>
        <begin position="431"/>
        <end position="449"/>
    </location>
</feature>
<dbReference type="GO" id="GO:0016020">
    <property type="term" value="C:membrane"/>
    <property type="evidence" value="ECO:0007669"/>
    <property type="project" value="UniProtKB-SubCell"/>
</dbReference>
<dbReference type="Ensembl" id="ENSSORT00005015912.1">
    <property type="protein sequence ID" value="ENSSORP00005015421.1"/>
    <property type="gene ID" value="ENSSORG00005007823.1"/>
</dbReference>
<comment type="subcellular location">
    <subcellularLocation>
        <location evidence="1">Membrane</location>
        <topology evidence="1">Multi-pass membrane protein</topology>
    </subcellularLocation>
</comment>
<dbReference type="InterPro" id="IPR020846">
    <property type="entry name" value="MFS_dom"/>
</dbReference>
<feature type="transmembrane region" description="Helical" evidence="7">
    <location>
        <begin position="311"/>
        <end position="328"/>
    </location>
</feature>
<comment type="similarity">
    <text evidence="2">Belongs to the major facilitator superfamily.</text>
</comment>
<dbReference type="PRINTS" id="PR01035">
    <property type="entry name" value="TCRTETA"/>
</dbReference>
<keyword evidence="6 7" id="KW-0472">Membrane</keyword>
<dbReference type="PROSITE" id="PS50850">
    <property type="entry name" value="MFS"/>
    <property type="match status" value="1"/>
</dbReference>
<dbReference type="PANTHER" id="PTHR23504">
    <property type="entry name" value="MAJOR FACILITATOR SUPERFAMILY DOMAIN-CONTAINING PROTEIN 10"/>
    <property type="match status" value="1"/>
</dbReference>
<dbReference type="Gene3D" id="1.20.1250.20">
    <property type="entry name" value="MFS general substrate transporter like domains"/>
    <property type="match status" value="1"/>
</dbReference>
<dbReference type="AlphaFoldDB" id="A0A672ZDJ5"/>
<reference evidence="9" key="3">
    <citation type="submission" date="2025-09" db="UniProtKB">
        <authorList>
            <consortium name="Ensembl"/>
        </authorList>
    </citation>
    <scope>IDENTIFICATION</scope>
</reference>
<evidence type="ECO:0000259" key="8">
    <source>
        <dbReference type="PROSITE" id="PS50850"/>
    </source>
</evidence>
<feature type="transmembrane region" description="Helical" evidence="7">
    <location>
        <begin position="89"/>
        <end position="105"/>
    </location>
</feature>
<keyword evidence="10" id="KW-1185">Reference proteome</keyword>
<dbReference type="PANTHER" id="PTHR23504:SF14">
    <property type="entry name" value="MAJOR FACILITATOR SUPERFAMILY DOMAIN-CONTAINING PROTEIN 9"/>
    <property type="match status" value="1"/>
</dbReference>
<feature type="transmembrane region" description="Helical" evidence="7">
    <location>
        <begin position="147"/>
        <end position="169"/>
    </location>
</feature>
<dbReference type="Pfam" id="PF07690">
    <property type="entry name" value="MFS_1"/>
    <property type="match status" value="1"/>
</dbReference>
<accession>A0A672ZDJ5</accession>
<feature type="transmembrane region" description="Helical" evidence="7">
    <location>
        <begin position="273"/>
        <end position="291"/>
    </location>
</feature>
<proteinExistence type="inferred from homology"/>
<keyword evidence="3" id="KW-0813">Transport</keyword>
<evidence type="ECO:0000313" key="10">
    <source>
        <dbReference type="Proteomes" id="UP000472271"/>
    </source>
</evidence>
<keyword evidence="5 7" id="KW-1133">Transmembrane helix</keyword>
<protein>
    <submittedName>
        <fullName evidence="9">Major facilitator superfamily domain containing 9</fullName>
    </submittedName>
</protein>
<evidence type="ECO:0000256" key="7">
    <source>
        <dbReference type="SAM" id="Phobius"/>
    </source>
</evidence>
<feature type="transmembrane region" description="Helical" evidence="7">
    <location>
        <begin position="175"/>
        <end position="197"/>
    </location>
</feature>
<dbReference type="InterPro" id="IPR011701">
    <property type="entry name" value="MFS"/>
</dbReference>
<reference evidence="9" key="2">
    <citation type="submission" date="2025-08" db="UniProtKB">
        <authorList>
            <consortium name="Ensembl"/>
        </authorList>
    </citation>
    <scope>IDENTIFICATION</scope>
</reference>
<evidence type="ECO:0000256" key="3">
    <source>
        <dbReference type="ARBA" id="ARBA00022448"/>
    </source>
</evidence>
<name>A0A672ZDJ5_9TELE</name>